<evidence type="ECO:0000256" key="2">
    <source>
        <dbReference type="PROSITE-ProRule" id="PRU00284"/>
    </source>
</evidence>
<sequence>MIATETGENVHIMGQGGVIIATTQPERLGTVHEGAKKLLAGEIEEAFITEEDCQHLTGVKPGYTAPIIYNGNKIAGLGISGNPYHTKPIARIGIQIVESWITRELDHLAVEQAVLEVHARIEEATAAIEEVSASAQHLVKNGHAMANVAEVATSKVEQVNHILEAIEEISIHSNLLGLNAAIEAARAGEHGRGFGVVATEIRKMATSSAKSVGDTALIISQIKDIFQQVATAVTQNVSVTESQTASLEELSAQLTDITYQVDQLAKNFK</sequence>
<dbReference type="Pfam" id="PF05651">
    <property type="entry name" value="Diacid_rec"/>
    <property type="match status" value="1"/>
</dbReference>
<dbReference type="InterPro" id="IPR004089">
    <property type="entry name" value="MCPsignal_dom"/>
</dbReference>
<keyword evidence="5" id="KW-1185">Reference proteome</keyword>
<dbReference type="SUPFAM" id="SSF58104">
    <property type="entry name" value="Methyl-accepting chemotaxis protein (MCP) signaling domain"/>
    <property type="match status" value="1"/>
</dbReference>
<evidence type="ECO:0000256" key="1">
    <source>
        <dbReference type="ARBA" id="ARBA00023224"/>
    </source>
</evidence>
<dbReference type="OrthoDB" id="3192at2"/>
<organism evidence="4 5">
    <name type="scientific">Desulforamulus reducens (strain ATCC BAA-1160 / DSM 100696 / MI-1)</name>
    <name type="common">Desulfotomaculum reducens</name>
    <dbReference type="NCBI Taxonomy" id="349161"/>
    <lineage>
        <taxon>Bacteria</taxon>
        <taxon>Bacillati</taxon>
        <taxon>Bacillota</taxon>
        <taxon>Clostridia</taxon>
        <taxon>Eubacteriales</taxon>
        <taxon>Peptococcaceae</taxon>
        <taxon>Desulforamulus</taxon>
    </lineage>
</organism>
<evidence type="ECO:0000313" key="4">
    <source>
        <dbReference type="EMBL" id="ABO51408.1"/>
    </source>
</evidence>
<dbReference type="Gene3D" id="1.10.287.950">
    <property type="entry name" value="Methyl-accepting chemotaxis protein"/>
    <property type="match status" value="1"/>
</dbReference>
<dbReference type="PANTHER" id="PTHR32089:SF112">
    <property type="entry name" value="LYSOZYME-LIKE PROTEIN-RELATED"/>
    <property type="match status" value="1"/>
</dbReference>
<dbReference type="Proteomes" id="UP000001556">
    <property type="component" value="Chromosome"/>
</dbReference>
<evidence type="ECO:0000259" key="3">
    <source>
        <dbReference type="PROSITE" id="PS50111"/>
    </source>
</evidence>
<dbReference type="HOGENOM" id="CLU_084781_0_0_9"/>
<protein>
    <submittedName>
        <fullName evidence="4">Methyl-accepting chemotaxis sensory transducer</fullName>
    </submittedName>
</protein>
<name>A4J8K5_DESRM</name>
<dbReference type="eggNOG" id="COG0840">
    <property type="taxonomic scope" value="Bacteria"/>
</dbReference>
<dbReference type="EMBL" id="CP000612">
    <property type="protein sequence ID" value="ABO51408.1"/>
    <property type="molecule type" value="Genomic_DNA"/>
</dbReference>
<dbReference type="GO" id="GO:0007165">
    <property type="term" value="P:signal transduction"/>
    <property type="evidence" value="ECO:0007669"/>
    <property type="project" value="UniProtKB-KW"/>
</dbReference>
<dbReference type="AlphaFoldDB" id="A4J8K5"/>
<reference evidence="4 5" key="1">
    <citation type="submission" date="2007-03" db="EMBL/GenBank/DDBJ databases">
        <title>Complete sequence of Desulfotomaculum reducens MI-1.</title>
        <authorList>
            <consortium name="US DOE Joint Genome Institute"/>
            <person name="Copeland A."/>
            <person name="Lucas S."/>
            <person name="Lapidus A."/>
            <person name="Barry K."/>
            <person name="Detter J.C."/>
            <person name="Glavina del Rio T."/>
            <person name="Hammon N."/>
            <person name="Israni S."/>
            <person name="Dalin E."/>
            <person name="Tice H."/>
            <person name="Pitluck S."/>
            <person name="Sims D."/>
            <person name="Brettin T."/>
            <person name="Bruce D."/>
            <person name="Han C."/>
            <person name="Tapia R."/>
            <person name="Schmutz J."/>
            <person name="Larimer F."/>
            <person name="Land M."/>
            <person name="Hauser L."/>
            <person name="Kyrpides N."/>
            <person name="Kim E."/>
            <person name="Tebo B.M."/>
            <person name="Richardson P."/>
        </authorList>
    </citation>
    <scope>NUCLEOTIDE SEQUENCE [LARGE SCALE GENOMIC DNA]</scope>
    <source>
        <strain evidence="4 5">MI-1</strain>
    </source>
</reference>
<gene>
    <name evidence="4" type="ordered locus">Dred_2904</name>
</gene>
<dbReference type="SMART" id="SM00283">
    <property type="entry name" value="MA"/>
    <property type="match status" value="1"/>
</dbReference>
<dbReference type="PANTHER" id="PTHR32089">
    <property type="entry name" value="METHYL-ACCEPTING CHEMOTAXIS PROTEIN MCPB"/>
    <property type="match status" value="1"/>
</dbReference>
<accession>A4J8K5</accession>
<dbReference type="Pfam" id="PF00015">
    <property type="entry name" value="MCPsignal"/>
    <property type="match status" value="1"/>
</dbReference>
<dbReference type="InterPro" id="IPR008599">
    <property type="entry name" value="Diacid_rec"/>
</dbReference>
<proteinExistence type="predicted"/>
<keyword evidence="1 2" id="KW-0807">Transducer</keyword>
<dbReference type="GO" id="GO:0016020">
    <property type="term" value="C:membrane"/>
    <property type="evidence" value="ECO:0007669"/>
    <property type="project" value="InterPro"/>
</dbReference>
<dbReference type="PROSITE" id="PS50111">
    <property type="entry name" value="CHEMOTAXIS_TRANSDUC_2"/>
    <property type="match status" value="1"/>
</dbReference>
<feature type="domain" description="Methyl-accepting transducer" evidence="3">
    <location>
        <begin position="110"/>
        <end position="269"/>
    </location>
</feature>
<dbReference type="STRING" id="349161.Dred_2904"/>
<evidence type="ECO:0000313" key="5">
    <source>
        <dbReference type="Proteomes" id="UP000001556"/>
    </source>
</evidence>
<dbReference type="KEGG" id="drm:Dred_2904"/>